<reference evidence="4 5" key="1">
    <citation type="submission" date="2012-05" db="EMBL/GenBank/DDBJ databases">
        <title>Recombination and specialization in a pathogen metapopulation.</title>
        <authorList>
            <person name="Gardiner A."/>
            <person name="Kemen E."/>
            <person name="Schultz-Larsen T."/>
            <person name="MacLean D."/>
            <person name="Van Oosterhout C."/>
            <person name="Jones J.D.G."/>
        </authorList>
    </citation>
    <scope>NUCLEOTIDE SEQUENCE [LARGE SCALE GENOMIC DNA]</scope>
    <source>
        <strain evidence="4 5">Ac Nc2</strain>
    </source>
</reference>
<feature type="region of interest" description="Disordered" evidence="1">
    <location>
        <begin position="284"/>
        <end position="358"/>
    </location>
</feature>
<keyword evidence="2" id="KW-0472">Membrane</keyword>
<feature type="transmembrane region" description="Helical" evidence="2">
    <location>
        <begin position="404"/>
        <end position="426"/>
    </location>
</feature>
<dbReference type="STRING" id="65357.A0A024GNE2"/>
<evidence type="ECO:0000313" key="5">
    <source>
        <dbReference type="Proteomes" id="UP000053237"/>
    </source>
</evidence>
<feature type="compositionally biased region" description="Basic and acidic residues" evidence="1">
    <location>
        <begin position="284"/>
        <end position="319"/>
    </location>
</feature>
<feature type="region of interest" description="Disordered" evidence="1">
    <location>
        <begin position="86"/>
        <end position="124"/>
    </location>
</feature>
<feature type="chain" id="PRO_5001532581" evidence="3">
    <location>
        <begin position="22"/>
        <end position="482"/>
    </location>
</feature>
<dbReference type="Proteomes" id="UP000053237">
    <property type="component" value="Unassembled WGS sequence"/>
</dbReference>
<protein>
    <submittedName>
        <fullName evidence="4">Uncharacterized protein</fullName>
    </submittedName>
</protein>
<comment type="caution">
    <text evidence="4">The sequence shown here is derived from an EMBL/GenBank/DDBJ whole genome shotgun (WGS) entry which is preliminary data.</text>
</comment>
<dbReference type="AlphaFoldDB" id="A0A024GNE2"/>
<feature type="compositionally biased region" description="Pro residues" evidence="1">
    <location>
        <begin position="329"/>
        <end position="357"/>
    </location>
</feature>
<evidence type="ECO:0000256" key="2">
    <source>
        <dbReference type="SAM" id="Phobius"/>
    </source>
</evidence>
<dbReference type="OrthoDB" id="6625923at2759"/>
<keyword evidence="2" id="KW-0812">Transmembrane</keyword>
<evidence type="ECO:0000256" key="1">
    <source>
        <dbReference type="SAM" id="MobiDB-lite"/>
    </source>
</evidence>
<keyword evidence="5" id="KW-1185">Reference proteome</keyword>
<evidence type="ECO:0000313" key="4">
    <source>
        <dbReference type="EMBL" id="CCI47861.1"/>
    </source>
</evidence>
<keyword evidence="2" id="KW-1133">Transmembrane helix</keyword>
<keyword evidence="3" id="KW-0732">Signal</keyword>
<gene>
    <name evidence="4" type="ORF">BN9_088800</name>
</gene>
<accession>A0A024GNE2</accession>
<evidence type="ECO:0000256" key="3">
    <source>
        <dbReference type="SAM" id="SignalP"/>
    </source>
</evidence>
<organism evidence="4 5">
    <name type="scientific">Albugo candida</name>
    <dbReference type="NCBI Taxonomy" id="65357"/>
    <lineage>
        <taxon>Eukaryota</taxon>
        <taxon>Sar</taxon>
        <taxon>Stramenopiles</taxon>
        <taxon>Oomycota</taxon>
        <taxon>Peronosporomycetes</taxon>
        <taxon>Albuginales</taxon>
        <taxon>Albuginaceae</taxon>
        <taxon>Albugo</taxon>
    </lineage>
</organism>
<sequence>MRTRRFRGYYILFFAIVALQSQVELYTVYAAFTGDDNDEKLTQLTPVLDSTVFDKEAKIKQKDVQIGNLTNSSRIEPNLVHVKLAQDRDKETTATRGSSTATYNASGSTEFEPDVEIQRGDTKSTQTLLKDKHNSIQRNETVQTSENGLDVQTSLLSSEDGSHVADQQTDTNLNAKDETVAPITTSQCAYCEKVWGCLGDLESSVAPGPLVYQVNISSAKVDKERPSNNTVGIKNSLHSVSTNLWSYKDFGVKKLKNCTDVLADMNKAKRCTDNRQNDHKFCETLQQEKPHNAKKVNETEEGGKKAQDAKPKDKPDTKTVPHIIIPTQMHPPAPLPSPPPAPLTSPPPAPLTSPPLPNAQDYVPAVTVAVTEVAPMPSTLDDVETQEAQARQARTISGKSDAPFLAFATAIVASGVVSIILVVVYVNHRQYDGRETPSAAAQNVSARSGTSESEASVYNDPLETRFSSIVMITPNGNGICVL</sequence>
<feature type="signal peptide" evidence="3">
    <location>
        <begin position="1"/>
        <end position="21"/>
    </location>
</feature>
<proteinExistence type="predicted"/>
<dbReference type="EMBL" id="CAIX01000190">
    <property type="protein sequence ID" value="CCI47861.1"/>
    <property type="molecule type" value="Genomic_DNA"/>
</dbReference>
<feature type="compositionally biased region" description="Polar residues" evidence="1">
    <location>
        <begin position="94"/>
        <end position="109"/>
    </location>
</feature>
<name>A0A024GNE2_9STRA</name>
<dbReference type="InParanoid" id="A0A024GNE2"/>